<sequence length="207" mass="23099">MPPAGGQGGRSGRHVADMRRWMVEAWLEDALWLVVLGAPALLIVPAVSAEPDGDPVETAFARGVLAIWGVLVCVAAAWRLRLLPRHLTTQYIEADEHGLLLVQERMWWYPGRELAVPWSDVTSVAREERWINDTLRRLLVVYLTDAGGRLSPVPTFAMYRGRGTGWHGTARLPRLIIYPRRSGDTVREIAQQVREVRPGIVDAAPAQ</sequence>
<keyword evidence="1" id="KW-1133">Transmembrane helix</keyword>
<feature type="transmembrane region" description="Helical" evidence="1">
    <location>
        <begin position="59"/>
        <end position="78"/>
    </location>
</feature>
<protein>
    <recommendedName>
        <fullName evidence="4">PH domain-containing protein</fullName>
    </recommendedName>
</protein>
<evidence type="ECO:0000313" key="2">
    <source>
        <dbReference type="EMBL" id="MBB4935244.1"/>
    </source>
</evidence>
<proteinExistence type="predicted"/>
<organism evidence="2 3">
    <name type="scientific">Lipingzhangella halophila</name>
    <dbReference type="NCBI Taxonomy" id="1783352"/>
    <lineage>
        <taxon>Bacteria</taxon>
        <taxon>Bacillati</taxon>
        <taxon>Actinomycetota</taxon>
        <taxon>Actinomycetes</taxon>
        <taxon>Streptosporangiales</taxon>
        <taxon>Nocardiopsidaceae</taxon>
        <taxon>Lipingzhangella</taxon>
    </lineage>
</organism>
<evidence type="ECO:0008006" key="4">
    <source>
        <dbReference type="Google" id="ProtNLM"/>
    </source>
</evidence>
<keyword evidence="3" id="KW-1185">Reference proteome</keyword>
<keyword evidence="1" id="KW-0472">Membrane</keyword>
<dbReference type="RefSeq" id="WP_184585000.1">
    <property type="nucleotide sequence ID" value="NZ_JACHJT010000002.1"/>
</dbReference>
<gene>
    <name evidence="2" type="ORF">F4561_006138</name>
</gene>
<keyword evidence="1" id="KW-0812">Transmembrane</keyword>
<dbReference type="EMBL" id="JACHJT010000002">
    <property type="protein sequence ID" value="MBB4935244.1"/>
    <property type="molecule type" value="Genomic_DNA"/>
</dbReference>
<comment type="caution">
    <text evidence="2">The sequence shown here is derived from an EMBL/GenBank/DDBJ whole genome shotgun (WGS) entry which is preliminary data.</text>
</comment>
<dbReference type="AlphaFoldDB" id="A0A7W7RNH3"/>
<feature type="transmembrane region" description="Helical" evidence="1">
    <location>
        <begin position="30"/>
        <end position="47"/>
    </location>
</feature>
<dbReference type="Proteomes" id="UP000523007">
    <property type="component" value="Unassembled WGS sequence"/>
</dbReference>
<accession>A0A7W7RNH3</accession>
<name>A0A7W7RNH3_9ACTN</name>
<evidence type="ECO:0000256" key="1">
    <source>
        <dbReference type="SAM" id="Phobius"/>
    </source>
</evidence>
<evidence type="ECO:0000313" key="3">
    <source>
        <dbReference type="Proteomes" id="UP000523007"/>
    </source>
</evidence>
<reference evidence="2 3" key="1">
    <citation type="submission" date="2020-08" db="EMBL/GenBank/DDBJ databases">
        <title>Sequencing the genomes of 1000 actinobacteria strains.</title>
        <authorList>
            <person name="Klenk H.-P."/>
        </authorList>
    </citation>
    <scope>NUCLEOTIDE SEQUENCE [LARGE SCALE GENOMIC DNA]</scope>
    <source>
        <strain evidence="2 3">DSM 102030</strain>
    </source>
</reference>